<feature type="transmembrane region" description="Helical" evidence="2">
    <location>
        <begin position="38"/>
        <end position="60"/>
    </location>
</feature>
<keyword evidence="4" id="KW-1185">Reference proteome</keyword>
<keyword evidence="2" id="KW-0472">Membrane</keyword>
<evidence type="ECO:0000313" key="4">
    <source>
        <dbReference type="Proteomes" id="UP000325003"/>
    </source>
</evidence>
<dbReference type="RefSeq" id="WP_149729670.1">
    <property type="nucleotide sequence ID" value="NZ_VUJV01000006.1"/>
</dbReference>
<dbReference type="Gene3D" id="1.10.260.40">
    <property type="entry name" value="lambda repressor-like DNA-binding domains"/>
    <property type="match status" value="1"/>
</dbReference>
<feature type="transmembrane region" description="Helical" evidence="2">
    <location>
        <begin position="422"/>
        <end position="443"/>
    </location>
</feature>
<reference evidence="3 4" key="1">
    <citation type="submission" date="2019-09" db="EMBL/GenBank/DDBJ databases">
        <title>Nocardioides panacisoli sp. nov., isolated from the soil of a ginseng field.</title>
        <authorList>
            <person name="Cho C."/>
        </authorList>
    </citation>
    <scope>NUCLEOTIDE SEQUENCE [LARGE SCALE GENOMIC DNA]</scope>
    <source>
        <strain evidence="3 4">BN130099</strain>
    </source>
</reference>
<feature type="region of interest" description="Disordered" evidence="1">
    <location>
        <begin position="235"/>
        <end position="255"/>
    </location>
</feature>
<dbReference type="EMBL" id="VUJV01000006">
    <property type="protein sequence ID" value="KAA1417000.1"/>
    <property type="molecule type" value="Genomic_DNA"/>
</dbReference>
<keyword evidence="2" id="KW-1133">Transmembrane helix</keyword>
<protein>
    <submittedName>
        <fullName evidence="3">Helix-turn-helix domain-containing protein</fullName>
    </submittedName>
</protein>
<evidence type="ECO:0000256" key="1">
    <source>
        <dbReference type="SAM" id="MobiDB-lite"/>
    </source>
</evidence>
<evidence type="ECO:0000313" key="3">
    <source>
        <dbReference type="EMBL" id="KAA1417000.1"/>
    </source>
</evidence>
<gene>
    <name evidence="3" type="ORF">F0U44_17620</name>
</gene>
<comment type="caution">
    <text evidence="3">The sequence shown here is derived from an EMBL/GenBank/DDBJ whole genome shotgun (WGS) entry which is preliminary data.</text>
</comment>
<dbReference type="Pfam" id="PF13413">
    <property type="entry name" value="HTH_25"/>
    <property type="match status" value="1"/>
</dbReference>
<dbReference type="PANTHER" id="PTHR34475:SF1">
    <property type="entry name" value="CYTOSKELETON PROTEIN RODZ"/>
    <property type="match status" value="1"/>
</dbReference>
<dbReference type="AlphaFoldDB" id="A0A5B1LB52"/>
<dbReference type="GO" id="GO:0003677">
    <property type="term" value="F:DNA binding"/>
    <property type="evidence" value="ECO:0007669"/>
    <property type="project" value="InterPro"/>
</dbReference>
<proteinExistence type="predicted"/>
<feature type="compositionally biased region" description="Pro residues" evidence="1">
    <location>
        <begin position="241"/>
        <end position="251"/>
    </location>
</feature>
<dbReference type="Proteomes" id="UP000325003">
    <property type="component" value="Unassembled WGS sequence"/>
</dbReference>
<accession>A0A5B1LB52</accession>
<name>A0A5B1LB52_9ACTN</name>
<feature type="transmembrane region" description="Helical" evidence="2">
    <location>
        <begin position="66"/>
        <end position="86"/>
    </location>
</feature>
<evidence type="ECO:0000256" key="2">
    <source>
        <dbReference type="SAM" id="Phobius"/>
    </source>
</evidence>
<organism evidence="3 4">
    <name type="scientific">Nocardioides humilatus</name>
    <dbReference type="NCBI Taxonomy" id="2607660"/>
    <lineage>
        <taxon>Bacteria</taxon>
        <taxon>Bacillati</taxon>
        <taxon>Actinomycetota</taxon>
        <taxon>Actinomycetes</taxon>
        <taxon>Propionibacteriales</taxon>
        <taxon>Nocardioidaceae</taxon>
        <taxon>Nocardioides</taxon>
    </lineage>
</organism>
<dbReference type="InterPro" id="IPR050400">
    <property type="entry name" value="Bact_Cytoskel_RodZ"/>
</dbReference>
<dbReference type="InterPro" id="IPR010982">
    <property type="entry name" value="Lambda_DNA-bd_dom_sf"/>
</dbReference>
<keyword evidence="2" id="KW-0812">Transmembrane</keyword>
<reference evidence="3 4" key="2">
    <citation type="submission" date="2019-09" db="EMBL/GenBank/DDBJ databases">
        <authorList>
            <person name="Jin C."/>
        </authorList>
    </citation>
    <scope>NUCLEOTIDE SEQUENCE [LARGE SCALE GENOMIC DNA]</scope>
    <source>
        <strain evidence="3 4">BN130099</strain>
    </source>
</reference>
<sequence length="550" mass="58191">MTDQIFETHLSDTDSFVPDEAGQPEQAPADQVEVRRNVTLSAVLGAVSGLLTVAFAARAFGDGGPLDWALLAVLGAITVMHLAAVADGRAPLLVADQLGVRLREGAEWQGIAWEHIECLEHLPRRLPFHDGHLLVVGETGQQLIVPLTMATRVVGTDPTAISDGLAELSDGRADVVEVVPGIDEDEDDVVDQIDPIDVHEVIDPEPPTFEKLAMSPEETVKITRRGIAAEVEKRLREPEAAPAPSPSPGPGRPVLSASRVEVQRADHNNTGSHPTIGANALRMEPVADADADEQAEVELTLTVVLDDVAVQPAAEPVIGPLLEAARDNLRLSVDQLSERTRIRPHVIEAIEVDDFGPCGGDFYARGHLRTLARVLGVDATPLVATYDEQYADAPVDPRRVFESELATGVGGSIRGTKGGRNWSVLLAAVMAAILVWSIARLVMDGPVDLGNPSTLRPSMGTPGNHRQAAPPTVPVTLTATAGGARLLVRDGQGKEIFDGQLAFGQTTKLKVSPPVRIWSSDGSVTAAVDCKDPVALGDTGVEVTKTLAGC</sequence>
<dbReference type="PANTHER" id="PTHR34475">
    <property type="match status" value="1"/>
</dbReference>